<sequence length="141" mass="16135">MMQLKCIVNNIESPETKIYAARERRSHHPISKNKNRCTQRASQTASNIQNPKSMQPESAADSIKSQKSKIDAAIKHHRQHRNSKIQNRCSQKTPQTASNLQYPKSMHPERATDSIESPKTKIDAPRKHLRQQQISSSQNSR</sequence>
<dbReference type="Proteomes" id="UP000325182">
    <property type="component" value="Unassembled WGS sequence"/>
</dbReference>
<feature type="compositionally biased region" description="Low complexity" evidence="1">
    <location>
        <begin position="131"/>
        <end position="141"/>
    </location>
</feature>
<evidence type="ECO:0000313" key="3">
    <source>
        <dbReference type="Proteomes" id="UP000325182"/>
    </source>
</evidence>
<feature type="compositionally biased region" description="Basic residues" evidence="1">
    <location>
        <begin position="24"/>
        <end position="37"/>
    </location>
</feature>
<protein>
    <submittedName>
        <fullName evidence="2">Uncharacterized protein</fullName>
    </submittedName>
</protein>
<dbReference type="AlphaFoldDB" id="A0A5D4MG65"/>
<gene>
    <name evidence="2" type="ORF">FZC84_05150</name>
</gene>
<comment type="caution">
    <text evidence="2">The sequence shown here is derived from an EMBL/GenBank/DDBJ whole genome shotgun (WGS) entry which is preliminary data.</text>
</comment>
<feature type="compositionally biased region" description="Basic and acidic residues" evidence="1">
    <location>
        <begin position="106"/>
        <end position="126"/>
    </location>
</feature>
<evidence type="ECO:0000256" key="1">
    <source>
        <dbReference type="SAM" id="MobiDB-lite"/>
    </source>
</evidence>
<evidence type="ECO:0000313" key="2">
    <source>
        <dbReference type="EMBL" id="TYS00880.1"/>
    </source>
</evidence>
<proteinExistence type="predicted"/>
<organism evidence="2 3">
    <name type="scientific">Rossellomorea vietnamensis</name>
    <dbReference type="NCBI Taxonomy" id="218284"/>
    <lineage>
        <taxon>Bacteria</taxon>
        <taxon>Bacillati</taxon>
        <taxon>Bacillota</taxon>
        <taxon>Bacilli</taxon>
        <taxon>Bacillales</taxon>
        <taxon>Bacillaceae</taxon>
        <taxon>Rossellomorea</taxon>
    </lineage>
</organism>
<accession>A0A5D4MG65</accession>
<name>A0A5D4MG65_9BACI</name>
<feature type="compositionally biased region" description="Polar residues" evidence="1">
    <location>
        <begin position="84"/>
        <end position="102"/>
    </location>
</feature>
<reference evidence="2 3" key="1">
    <citation type="submission" date="2019-08" db="EMBL/GenBank/DDBJ databases">
        <title>Bacillus genomes from the desert of Cuatro Cienegas, Coahuila.</title>
        <authorList>
            <person name="Olmedo-Alvarez G."/>
        </authorList>
    </citation>
    <scope>NUCLEOTIDE SEQUENCE [LARGE SCALE GENOMIC DNA]</scope>
    <source>
        <strain evidence="2 3">CH128b_4D</strain>
    </source>
</reference>
<dbReference type="EMBL" id="VTEG01000002">
    <property type="protein sequence ID" value="TYS00880.1"/>
    <property type="molecule type" value="Genomic_DNA"/>
</dbReference>
<feature type="region of interest" description="Disordered" evidence="1">
    <location>
        <begin position="21"/>
        <end position="141"/>
    </location>
</feature>
<feature type="compositionally biased region" description="Polar residues" evidence="1">
    <location>
        <begin position="38"/>
        <end position="56"/>
    </location>
</feature>